<dbReference type="InterPro" id="IPR052128">
    <property type="entry name" value="Oxidoreductase_NAD-binding"/>
</dbReference>
<dbReference type="GO" id="GO:0005739">
    <property type="term" value="C:mitochondrion"/>
    <property type="evidence" value="ECO:0007669"/>
    <property type="project" value="TreeGrafter"/>
</dbReference>
<dbReference type="Proteomes" id="UP000813385">
    <property type="component" value="Unassembled WGS sequence"/>
</dbReference>
<dbReference type="Gene3D" id="2.40.30.10">
    <property type="entry name" value="Translation factors"/>
    <property type="match status" value="1"/>
</dbReference>
<dbReference type="OrthoDB" id="436496at2759"/>
<dbReference type="InterPro" id="IPR017938">
    <property type="entry name" value="Riboflavin_synthase-like_b-brl"/>
</dbReference>
<feature type="domain" description="FAD-binding FR-type" evidence="3">
    <location>
        <begin position="21"/>
        <end position="138"/>
    </location>
</feature>
<reference evidence="4" key="1">
    <citation type="journal article" date="2021" name="Nat. Commun.">
        <title>Genetic determinants of endophytism in the Arabidopsis root mycobiome.</title>
        <authorList>
            <person name="Mesny F."/>
            <person name="Miyauchi S."/>
            <person name="Thiergart T."/>
            <person name="Pickel B."/>
            <person name="Atanasova L."/>
            <person name="Karlsson M."/>
            <person name="Huettel B."/>
            <person name="Barry K.W."/>
            <person name="Haridas S."/>
            <person name="Chen C."/>
            <person name="Bauer D."/>
            <person name="Andreopoulos W."/>
            <person name="Pangilinan J."/>
            <person name="LaButti K."/>
            <person name="Riley R."/>
            <person name="Lipzen A."/>
            <person name="Clum A."/>
            <person name="Drula E."/>
            <person name="Henrissat B."/>
            <person name="Kohler A."/>
            <person name="Grigoriev I.V."/>
            <person name="Martin F.M."/>
            <person name="Hacquard S."/>
        </authorList>
    </citation>
    <scope>NUCLEOTIDE SEQUENCE</scope>
    <source>
        <strain evidence="4">MPI-CAGE-AT-0016</strain>
    </source>
</reference>
<proteinExistence type="predicted"/>
<accession>A0A8K0X3N8</accession>
<dbReference type="EMBL" id="JAGPXD010000003">
    <property type="protein sequence ID" value="KAH7362906.1"/>
    <property type="molecule type" value="Genomic_DNA"/>
</dbReference>
<dbReference type="PANTHER" id="PTHR46505">
    <property type="entry name" value="OXIDOREDUCTASE NAD-BINDING DOMAIN-CONTAINING PROTEIN 1"/>
    <property type="match status" value="1"/>
</dbReference>
<dbReference type="CDD" id="cd00322">
    <property type="entry name" value="FNR_like"/>
    <property type="match status" value="1"/>
</dbReference>
<comment type="caution">
    <text evidence="4">The sequence shown here is derived from an EMBL/GenBank/DDBJ whole genome shotgun (WGS) entry which is preliminary data.</text>
</comment>
<protein>
    <recommendedName>
        <fullName evidence="3">FAD-binding FR-type domain-containing protein</fullName>
    </recommendedName>
</protein>
<keyword evidence="2" id="KW-0520">NAD</keyword>
<dbReference type="SUPFAM" id="SSF63380">
    <property type="entry name" value="Riboflavin synthase domain-like"/>
    <property type="match status" value="1"/>
</dbReference>
<dbReference type="PANTHER" id="PTHR46505:SF1">
    <property type="entry name" value="OXIDOREDUCTASE NAD-BINDING DOMAIN-CONTAINING PROTEIN 1"/>
    <property type="match status" value="1"/>
</dbReference>
<name>A0A8K0X3N8_9PEZI</name>
<organism evidence="4 5">
    <name type="scientific">Plectosphaerella cucumerina</name>
    <dbReference type="NCBI Taxonomy" id="40658"/>
    <lineage>
        <taxon>Eukaryota</taxon>
        <taxon>Fungi</taxon>
        <taxon>Dikarya</taxon>
        <taxon>Ascomycota</taxon>
        <taxon>Pezizomycotina</taxon>
        <taxon>Sordariomycetes</taxon>
        <taxon>Hypocreomycetidae</taxon>
        <taxon>Glomerellales</taxon>
        <taxon>Plectosphaerellaceae</taxon>
        <taxon>Plectosphaerella</taxon>
    </lineage>
</organism>
<evidence type="ECO:0000313" key="5">
    <source>
        <dbReference type="Proteomes" id="UP000813385"/>
    </source>
</evidence>
<evidence type="ECO:0000313" key="4">
    <source>
        <dbReference type="EMBL" id="KAH7362906.1"/>
    </source>
</evidence>
<sequence length="314" mass="34670">MSPVPPKTSHLERTATEPRDTDLHDVIIRDVRSVNESIRLFRLEIPGGTSIKFLAGQWLDTYVPSSPKAGGFTITSPPSKAECKPSSDASNSEYPYLELAIQRSPLNPPAAFLFRPIDEILGSTLRVRVGGSFVFPPPSVPASSISRVIFIAGGVGINPLISMLSHIAELKGRLSENTFDTEVHFFYSSRLPGGCSTADTTDDVIERTQHVLFLDRLATAWVEGHVKGKLRLFFTGNPPRPSGTVALQGMDFETHFRRMGLEDLRTAVGDKDQGLDSIAYVCGVPEMTDEFVRLLTSDKGLCMDKQRVFSEKWW</sequence>
<dbReference type="Gene3D" id="3.40.50.80">
    <property type="entry name" value="Nucleotide-binding domain of ferredoxin-NADP reductase (FNR) module"/>
    <property type="match status" value="1"/>
</dbReference>
<gene>
    <name evidence="4" type="ORF">B0T11DRAFT_256505</name>
</gene>
<dbReference type="AlphaFoldDB" id="A0A8K0X3N8"/>
<evidence type="ECO:0000256" key="2">
    <source>
        <dbReference type="ARBA" id="ARBA00023027"/>
    </source>
</evidence>
<dbReference type="InterPro" id="IPR017927">
    <property type="entry name" value="FAD-bd_FR_type"/>
</dbReference>
<dbReference type="InterPro" id="IPR039261">
    <property type="entry name" value="FNR_nucleotide-bd"/>
</dbReference>
<keyword evidence="5" id="KW-1185">Reference proteome</keyword>
<evidence type="ECO:0000256" key="1">
    <source>
        <dbReference type="ARBA" id="ARBA00023002"/>
    </source>
</evidence>
<evidence type="ECO:0000259" key="3">
    <source>
        <dbReference type="PROSITE" id="PS51384"/>
    </source>
</evidence>
<dbReference type="SUPFAM" id="SSF52343">
    <property type="entry name" value="Ferredoxin reductase-like, C-terminal NADP-linked domain"/>
    <property type="match status" value="1"/>
</dbReference>
<dbReference type="GO" id="GO:0016491">
    <property type="term" value="F:oxidoreductase activity"/>
    <property type="evidence" value="ECO:0007669"/>
    <property type="project" value="UniProtKB-KW"/>
</dbReference>
<dbReference type="PROSITE" id="PS51384">
    <property type="entry name" value="FAD_FR"/>
    <property type="match status" value="1"/>
</dbReference>
<keyword evidence="1" id="KW-0560">Oxidoreductase</keyword>